<dbReference type="EMBL" id="HBUF01339067">
    <property type="protein sequence ID" value="CAG6699559.1"/>
    <property type="molecule type" value="Transcribed_RNA"/>
</dbReference>
<reference evidence="1" key="1">
    <citation type="submission" date="2021-05" db="EMBL/GenBank/DDBJ databases">
        <authorList>
            <person name="Alioto T."/>
            <person name="Alioto T."/>
            <person name="Gomez Garrido J."/>
        </authorList>
    </citation>
    <scope>NUCLEOTIDE SEQUENCE</scope>
</reference>
<organism evidence="1">
    <name type="scientific">Cacopsylla melanoneura</name>
    <dbReference type="NCBI Taxonomy" id="428564"/>
    <lineage>
        <taxon>Eukaryota</taxon>
        <taxon>Metazoa</taxon>
        <taxon>Ecdysozoa</taxon>
        <taxon>Arthropoda</taxon>
        <taxon>Hexapoda</taxon>
        <taxon>Insecta</taxon>
        <taxon>Pterygota</taxon>
        <taxon>Neoptera</taxon>
        <taxon>Paraneoptera</taxon>
        <taxon>Hemiptera</taxon>
        <taxon>Sternorrhyncha</taxon>
        <taxon>Psylloidea</taxon>
        <taxon>Psyllidae</taxon>
        <taxon>Psyllinae</taxon>
        <taxon>Cacopsylla</taxon>
    </lineage>
</organism>
<sequence>MNSTIVHNVIEGYKPNRVLGTNVLPEINQSEKKLPRSTRSTLAQLRSGWSILLHSNYKARLDPSIPDICPLCQNTNHDVHHLFACPAKPTSLDPTSLWTNPVEVAEFLDLETDQ</sequence>
<proteinExistence type="predicted"/>
<evidence type="ECO:0000313" key="1">
    <source>
        <dbReference type="EMBL" id="CAG6699559.1"/>
    </source>
</evidence>
<accession>A0A8D8XLN6</accession>
<protein>
    <submittedName>
        <fullName evidence="1">Uncharacterized protein</fullName>
    </submittedName>
</protein>
<name>A0A8D8XLN6_9HEMI</name>
<dbReference type="AlphaFoldDB" id="A0A8D8XLN6"/>